<evidence type="ECO:0000256" key="4">
    <source>
        <dbReference type="ARBA" id="ARBA00023235"/>
    </source>
</evidence>
<evidence type="ECO:0000256" key="2">
    <source>
        <dbReference type="ARBA" id="ARBA00006577"/>
    </source>
</evidence>
<dbReference type="GO" id="GO:0003755">
    <property type="term" value="F:peptidyl-prolyl cis-trans isomerase activity"/>
    <property type="evidence" value="ECO:0007669"/>
    <property type="project" value="UniProtKB-UniRule"/>
</dbReference>
<dbReference type="InterPro" id="IPR001179">
    <property type="entry name" value="PPIase_FKBP_dom"/>
</dbReference>
<protein>
    <recommendedName>
        <fullName evidence="6">Peptidyl-prolyl cis-trans isomerase</fullName>
        <ecNumber evidence="6">5.2.1.8</ecNumber>
    </recommendedName>
</protein>
<evidence type="ECO:0000313" key="10">
    <source>
        <dbReference type="Proteomes" id="UP000552883"/>
    </source>
</evidence>
<comment type="similarity">
    <text evidence="2 6">Belongs to the FKBP-type PPIase family.</text>
</comment>
<dbReference type="RefSeq" id="WP_165879014.1">
    <property type="nucleotide sequence ID" value="NZ_BAAANZ010000008.1"/>
</dbReference>
<feature type="domain" description="PPIase FKBP-type" evidence="8">
    <location>
        <begin position="229"/>
        <end position="314"/>
    </location>
</feature>
<evidence type="ECO:0000256" key="6">
    <source>
        <dbReference type="RuleBase" id="RU003915"/>
    </source>
</evidence>
<keyword evidence="10" id="KW-1185">Reference proteome</keyword>
<dbReference type="InterPro" id="IPR046357">
    <property type="entry name" value="PPIase_dom_sf"/>
</dbReference>
<evidence type="ECO:0000313" key="9">
    <source>
        <dbReference type="EMBL" id="MBB5618869.1"/>
    </source>
</evidence>
<feature type="domain" description="PPIase FKBP-type" evidence="8">
    <location>
        <begin position="83"/>
        <end position="175"/>
    </location>
</feature>
<dbReference type="Pfam" id="PF00254">
    <property type="entry name" value="FKBP_C"/>
    <property type="match status" value="2"/>
</dbReference>
<dbReference type="SUPFAM" id="SSF54534">
    <property type="entry name" value="FKBP-like"/>
    <property type="match status" value="2"/>
</dbReference>
<evidence type="ECO:0000256" key="1">
    <source>
        <dbReference type="ARBA" id="ARBA00000971"/>
    </source>
</evidence>
<sequence length="315" mass="31996">MRRRSVLLSTGLSAALLVSLAACVPSAPAVNEGCLAPGEASNAVAVDGAFGSAPVIDFDAPLTAESTQRTVLEEGEGDAAANGDTIVFEYSLYNGESGDEIETTGFGGATPATFTIDTEAEQFAGISLALACSTPGSRLTIVVPPSDGFGEEGVPALNLSGTESLVFVIDVIEIQAQPEPVTPEEWTTGVPEVDLGQTPPVVTLPAEGAPEALSLAVLEQGDGDTVGADSTVLVDYQGTSWQTGEIFDQSFGGEPATFPVTGVIQGFAAGLIGQQVGTTLLVSIPADLAYGADPEAHPLGGQDLLFLVTIIDIVS</sequence>
<proteinExistence type="inferred from homology"/>
<name>A0A840XSF7_9MICO</name>
<comment type="catalytic activity">
    <reaction evidence="1 5 6">
        <text>[protein]-peptidylproline (omega=180) = [protein]-peptidylproline (omega=0)</text>
        <dbReference type="Rhea" id="RHEA:16237"/>
        <dbReference type="Rhea" id="RHEA-COMP:10747"/>
        <dbReference type="Rhea" id="RHEA-COMP:10748"/>
        <dbReference type="ChEBI" id="CHEBI:83833"/>
        <dbReference type="ChEBI" id="CHEBI:83834"/>
        <dbReference type="EC" id="5.2.1.8"/>
    </reaction>
</comment>
<dbReference type="PROSITE" id="PS50059">
    <property type="entry name" value="FKBP_PPIASE"/>
    <property type="match status" value="2"/>
</dbReference>
<dbReference type="PANTHER" id="PTHR43811">
    <property type="entry name" value="FKBP-TYPE PEPTIDYL-PROLYL CIS-TRANS ISOMERASE FKPA"/>
    <property type="match status" value="1"/>
</dbReference>
<dbReference type="Proteomes" id="UP000552883">
    <property type="component" value="Unassembled WGS sequence"/>
</dbReference>
<dbReference type="EC" id="5.2.1.8" evidence="6"/>
<reference evidence="9 10" key="1">
    <citation type="submission" date="2020-08" db="EMBL/GenBank/DDBJ databases">
        <title>Sequencing the genomes of 1000 actinobacteria strains.</title>
        <authorList>
            <person name="Klenk H.-P."/>
        </authorList>
    </citation>
    <scope>NUCLEOTIDE SEQUENCE [LARGE SCALE GENOMIC DNA]</scope>
    <source>
        <strain evidence="9 10">DSM 23889</strain>
    </source>
</reference>
<keyword evidence="7" id="KW-0732">Signal</keyword>
<comment type="caution">
    <text evidence="9">The sequence shown here is derived from an EMBL/GenBank/DDBJ whole genome shotgun (WGS) entry which is preliminary data.</text>
</comment>
<dbReference type="AlphaFoldDB" id="A0A840XSF7"/>
<evidence type="ECO:0000256" key="5">
    <source>
        <dbReference type="PROSITE-ProRule" id="PRU00277"/>
    </source>
</evidence>
<dbReference type="PROSITE" id="PS51257">
    <property type="entry name" value="PROKAR_LIPOPROTEIN"/>
    <property type="match status" value="1"/>
</dbReference>
<dbReference type="EMBL" id="JACHBS010000001">
    <property type="protein sequence ID" value="MBB5618869.1"/>
    <property type="molecule type" value="Genomic_DNA"/>
</dbReference>
<organism evidence="9 10">
    <name type="scientific">Microcella frigidaquae</name>
    <dbReference type="NCBI Taxonomy" id="424758"/>
    <lineage>
        <taxon>Bacteria</taxon>
        <taxon>Bacillati</taxon>
        <taxon>Actinomycetota</taxon>
        <taxon>Actinomycetes</taxon>
        <taxon>Micrococcales</taxon>
        <taxon>Microbacteriaceae</taxon>
        <taxon>Microcella</taxon>
    </lineage>
</organism>
<gene>
    <name evidence="9" type="ORF">BJ959_002365</name>
</gene>
<dbReference type="Gene3D" id="3.10.50.40">
    <property type="match status" value="2"/>
</dbReference>
<evidence type="ECO:0000256" key="7">
    <source>
        <dbReference type="SAM" id="SignalP"/>
    </source>
</evidence>
<keyword evidence="4 5" id="KW-0413">Isomerase</keyword>
<keyword evidence="3 5" id="KW-0697">Rotamase</keyword>
<feature type="chain" id="PRO_5032396658" description="Peptidyl-prolyl cis-trans isomerase" evidence="7">
    <location>
        <begin position="30"/>
        <end position="315"/>
    </location>
</feature>
<dbReference type="PANTHER" id="PTHR43811:SF19">
    <property type="entry name" value="39 KDA FK506-BINDING NUCLEAR PROTEIN"/>
    <property type="match status" value="1"/>
</dbReference>
<feature type="signal peptide" evidence="7">
    <location>
        <begin position="1"/>
        <end position="29"/>
    </location>
</feature>
<accession>A0A840XSF7</accession>
<evidence type="ECO:0000256" key="3">
    <source>
        <dbReference type="ARBA" id="ARBA00023110"/>
    </source>
</evidence>
<evidence type="ECO:0000259" key="8">
    <source>
        <dbReference type="PROSITE" id="PS50059"/>
    </source>
</evidence>